<dbReference type="GO" id="GO:0005737">
    <property type="term" value="C:cytoplasm"/>
    <property type="evidence" value="ECO:0007669"/>
    <property type="project" value="UniProtKB-UniRule"/>
</dbReference>
<dbReference type="Gene3D" id="3.40.1550.20">
    <property type="entry name" value="Transcriptional regulator MraZ domain"/>
    <property type="match status" value="1"/>
</dbReference>
<evidence type="ECO:0000256" key="6">
    <source>
        <dbReference type="ARBA" id="ARBA00023163"/>
    </source>
</evidence>
<dbReference type="AlphaFoldDB" id="A0A846TZX0"/>
<evidence type="ECO:0000256" key="5">
    <source>
        <dbReference type="ARBA" id="ARBA00023125"/>
    </source>
</evidence>
<dbReference type="InterPro" id="IPR035644">
    <property type="entry name" value="MraZ_C"/>
</dbReference>
<dbReference type="GO" id="GO:2000143">
    <property type="term" value="P:negative regulation of DNA-templated transcription initiation"/>
    <property type="evidence" value="ECO:0007669"/>
    <property type="project" value="TreeGrafter"/>
</dbReference>
<evidence type="ECO:0000256" key="7">
    <source>
        <dbReference type="HAMAP-Rule" id="MF_01008"/>
    </source>
</evidence>
<evidence type="ECO:0000256" key="1">
    <source>
        <dbReference type="ARBA" id="ARBA00013860"/>
    </source>
</evidence>
<proteinExistence type="inferred from homology"/>
<keyword evidence="6 7" id="KW-0804">Transcription</keyword>
<reference evidence="9 10" key="1">
    <citation type="submission" date="2020-04" db="EMBL/GenBank/DDBJ databases">
        <title>Complete genome sequence of Spiroplasma platyhelix ATCC 51748, an insect isolate.</title>
        <authorList>
            <person name="Green E.A."/>
            <person name="Klassen J.L."/>
        </authorList>
    </citation>
    <scope>NUCLEOTIDE SEQUENCE [LARGE SCALE GENOMIC DNA]</scope>
    <source>
        <strain evidence="9 10">PALS-1</strain>
    </source>
</reference>
<dbReference type="InterPro" id="IPR020603">
    <property type="entry name" value="MraZ_dom"/>
</dbReference>
<evidence type="ECO:0000259" key="8">
    <source>
        <dbReference type="PROSITE" id="PS51740"/>
    </source>
</evidence>
<dbReference type="GO" id="GO:0003700">
    <property type="term" value="F:DNA-binding transcription factor activity"/>
    <property type="evidence" value="ECO:0007669"/>
    <property type="project" value="UniProtKB-UniRule"/>
</dbReference>
<organism evidence="9 10">
    <name type="scientific">Spiroplasma platyhelix PALS-1</name>
    <dbReference type="NCBI Taxonomy" id="1276218"/>
    <lineage>
        <taxon>Bacteria</taxon>
        <taxon>Bacillati</taxon>
        <taxon>Mycoplasmatota</taxon>
        <taxon>Mollicutes</taxon>
        <taxon>Entomoplasmatales</taxon>
        <taxon>Spiroplasmataceae</taxon>
        <taxon>Spiroplasma</taxon>
    </lineage>
</organism>
<evidence type="ECO:0000313" key="10">
    <source>
        <dbReference type="Proteomes" id="UP000584587"/>
    </source>
</evidence>
<dbReference type="InterPro" id="IPR037914">
    <property type="entry name" value="SpoVT-AbrB_sf"/>
</dbReference>
<keyword evidence="10" id="KW-1185">Reference proteome</keyword>
<evidence type="ECO:0000256" key="4">
    <source>
        <dbReference type="ARBA" id="ARBA00023015"/>
    </source>
</evidence>
<dbReference type="NCBIfam" id="TIGR00242">
    <property type="entry name" value="division/cell wall cluster transcriptional repressor MraZ"/>
    <property type="match status" value="1"/>
</dbReference>
<feature type="domain" description="SpoVT-AbrB" evidence="8">
    <location>
        <begin position="5"/>
        <end position="49"/>
    </location>
</feature>
<dbReference type="InterPro" id="IPR003444">
    <property type="entry name" value="MraZ"/>
</dbReference>
<dbReference type="InterPro" id="IPR007159">
    <property type="entry name" value="SpoVT-AbrB_dom"/>
</dbReference>
<comment type="similarity">
    <text evidence="7">Belongs to the MraZ family.</text>
</comment>
<sequence>MILGQAVTTLDDKKRMNIPSKFRGYFQVNENIVISRGFEGCLVIRSIDEFTKWQNKILQQSEGLKESRILSRQIFANSEVVLIDAKGRIMIPSSLLEISQIKGKVIVIGMSNKLEVWAEEKWKAFDDETKDKLEEVASVMSNKVVVLSQKPEKSFDSETKDKLEEVASLLTEF</sequence>
<gene>
    <name evidence="7 9" type="primary">mraZ</name>
    <name evidence="9" type="ORF">HER12_00950</name>
</gene>
<dbReference type="HAMAP" id="MF_01008">
    <property type="entry name" value="MraZ"/>
    <property type="match status" value="1"/>
</dbReference>
<comment type="subunit">
    <text evidence="7">Forms oligomers.</text>
</comment>
<dbReference type="PANTHER" id="PTHR34701">
    <property type="entry name" value="TRANSCRIPTIONAL REGULATOR MRAZ"/>
    <property type="match status" value="1"/>
</dbReference>
<accession>A0A846TZX0</accession>
<protein>
    <recommendedName>
        <fullName evidence="1 7">Transcriptional regulator MraZ</fullName>
    </recommendedName>
</protein>
<dbReference type="InterPro" id="IPR035642">
    <property type="entry name" value="MraZ_N"/>
</dbReference>
<feature type="domain" description="SpoVT-AbrB" evidence="8">
    <location>
        <begin position="78"/>
        <end position="121"/>
    </location>
</feature>
<dbReference type="CDD" id="cd16321">
    <property type="entry name" value="MraZ_C"/>
    <property type="match status" value="1"/>
</dbReference>
<dbReference type="Proteomes" id="UP000584587">
    <property type="component" value="Unassembled WGS sequence"/>
</dbReference>
<comment type="caution">
    <text evidence="9">The sequence shown here is derived from an EMBL/GenBank/DDBJ whole genome shotgun (WGS) entry which is preliminary data.</text>
</comment>
<dbReference type="GO" id="GO:0000976">
    <property type="term" value="F:transcription cis-regulatory region binding"/>
    <property type="evidence" value="ECO:0007669"/>
    <property type="project" value="TreeGrafter"/>
</dbReference>
<evidence type="ECO:0000256" key="2">
    <source>
        <dbReference type="ARBA" id="ARBA00022490"/>
    </source>
</evidence>
<name>A0A846TZX0_9MOLU</name>
<dbReference type="SUPFAM" id="SSF89447">
    <property type="entry name" value="AbrB/MazE/MraZ-like"/>
    <property type="match status" value="1"/>
</dbReference>
<keyword evidence="5 7" id="KW-0238">DNA-binding</keyword>
<dbReference type="GO" id="GO:0009295">
    <property type="term" value="C:nucleoid"/>
    <property type="evidence" value="ECO:0007669"/>
    <property type="project" value="UniProtKB-SubCell"/>
</dbReference>
<dbReference type="PROSITE" id="PS51740">
    <property type="entry name" value="SPOVT_ABRB"/>
    <property type="match status" value="2"/>
</dbReference>
<keyword evidence="3" id="KW-0677">Repeat</keyword>
<dbReference type="EMBL" id="JAAVVK010000001">
    <property type="protein sequence ID" value="NKE38324.1"/>
    <property type="molecule type" value="Genomic_DNA"/>
</dbReference>
<keyword evidence="2 7" id="KW-0963">Cytoplasm</keyword>
<comment type="subcellular location">
    <subcellularLocation>
        <location evidence="7">Cytoplasm</location>
        <location evidence="7">Nucleoid</location>
    </subcellularLocation>
</comment>
<dbReference type="CDD" id="cd16320">
    <property type="entry name" value="MraZ_N"/>
    <property type="match status" value="1"/>
</dbReference>
<evidence type="ECO:0000256" key="3">
    <source>
        <dbReference type="ARBA" id="ARBA00022737"/>
    </source>
</evidence>
<dbReference type="InterPro" id="IPR038619">
    <property type="entry name" value="MraZ_sf"/>
</dbReference>
<dbReference type="RefSeq" id="WP_168104796.1">
    <property type="nucleotide sequence ID" value="NZ_CP051215.1"/>
</dbReference>
<keyword evidence="4 7" id="KW-0805">Transcription regulation</keyword>
<dbReference type="Pfam" id="PF02381">
    <property type="entry name" value="MraZ"/>
    <property type="match status" value="2"/>
</dbReference>
<dbReference type="PANTHER" id="PTHR34701:SF1">
    <property type="entry name" value="TRANSCRIPTIONAL REGULATOR MRAZ"/>
    <property type="match status" value="1"/>
</dbReference>
<evidence type="ECO:0000313" key="9">
    <source>
        <dbReference type="EMBL" id="NKE38324.1"/>
    </source>
</evidence>